<dbReference type="RefSeq" id="WP_262840395.1">
    <property type="nucleotide sequence ID" value="NZ_JANZYP010000001.1"/>
</dbReference>
<evidence type="ECO:0000313" key="7">
    <source>
        <dbReference type="Proteomes" id="UP001595891"/>
    </source>
</evidence>
<accession>A0ABV9EHA1</accession>
<keyword evidence="3" id="KW-0804">Transcription</keyword>
<keyword evidence="2 4" id="KW-0238">DNA-binding</keyword>
<dbReference type="PANTHER" id="PTHR30055">
    <property type="entry name" value="HTH-TYPE TRANSCRIPTIONAL REGULATOR RUTR"/>
    <property type="match status" value="1"/>
</dbReference>
<comment type="caution">
    <text evidence="6">The sequence shown here is derived from an EMBL/GenBank/DDBJ whole genome shotgun (WGS) entry which is preliminary data.</text>
</comment>
<evidence type="ECO:0000259" key="5">
    <source>
        <dbReference type="PROSITE" id="PS50977"/>
    </source>
</evidence>
<dbReference type="InterPro" id="IPR009057">
    <property type="entry name" value="Homeodomain-like_sf"/>
</dbReference>
<organism evidence="6 7">
    <name type="scientific">Sphaerisporangium corydalis</name>
    <dbReference type="NCBI Taxonomy" id="1441875"/>
    <lineage>
        <taxon>Bacteria</taxon>
        <taxon>Bacillati</taxon>
        <taxon>Actinomycetota</taxon>
        <taxon>Actinomycetes</taxon>
        <taxon>Streptosporangiales</taxon>
        <taxon>Streptosporangiaceae</taxon>
        <taxon>Sphaerisporangium</taxon>
    </lineage>
</organism>
<dbReference type="InterPro" id="IPR050109">
    <property type="entry name" value="HTH-type_TetR-like_transc_reg"/>
</dbReference>
<dbReference type="PRINTS" id="PR00455">
    <property type="entry name" value="HTHTETR"/>
</dbReference>
<feature type="DNA-binding region" description="H-T-H motif" evidence="4">
    <location>
        <begin position="34"/>
        <end position="53"/>
    </location>
</feature>
<evidence type="ECO:0000256" key="4">
    <source>
        <dbReference type="PROSITE-ProRule" id="PRU00335"/>
    </source>
</evidence>
<protein>
    <submittedName>
        <fullName evidence="6">TetR/AcrR family transcriptional regulator</fullName>
    </submittedName>
</protein>
<dbReference type="Pfam" id="PF00440">
    <property type="entry name" value="TetR_N"/>
    <property type="match status" value="1"/>
</dbReference>
<sequence>MEETRRERKKRLTRRLIVTAALRLFEEHGYEGTTVAQITAAADVDPKTFFNYFRSKDEVLFVDTEHTYALLLGAIAERRPKEGPAEVLARMLERFTAHHMPELPPGRARELALAYRLVSTVPALQAKALYLLFDLQHKIADELCAAFPGHLDPITAAAMTGSLMGAVQQAGIAAVRLGRPQQDLWEAARVGVGVAMDGLRAQKGPDDHG</sequence>
<dbReference type="PROSITE" id="PS50977">
    <property type="entry name" value="HTH_TETR_2"/>
    <property type="match status" value="1"/>
</dbReference>
<dbReference type="Proteomes" id="UP001595891">
    <property type="component" value="Unassembled WGS sequence"/>
</dbReference>
<feature type="domain" description="HTH tetR-type" evidence="5">
    <location>
        <begin position="11"/>
        <end position="71"/>
    </location>
</feature>
<proteinExistence type="predicted"/>
<gene>
    <name evidence="6" type="ORF">ACFO8L_16545</name>
</gene>
<dbReference type="Gene3D" id="1.10.357.10">
    <property type="entry name" value="Tetracycline Repressor, domain 2"/>
    <property type="match status" value="1"/>
</dbReference>
<evidence type="ECO:0000313" key="6">
    <source>
        <dbReference type="EMBL" id="MFC4587705.1"/>
    </source>
</evidence>
<dbReference type="SUPFAM" id="SSF46689">
    <property type="entry name" value="Homeodomain-like"/>
    <property type="match status" value="1"/>
</dbReference>
<reference evidence="7" key="1">
    <citation type="journal article" date="2019" name="Int. J. Syst. Evol. Microbiol.">
        <title>The Global Catalogue of Microorganisms (GCM) 10K type strain sequencing project: providing services to taxonomists for standard genome sequencing and annotation.</title>
        <authorList>
            <consortium name="The Broad Institute Genomics Platform"/>
            <consortium name="The Broad Institute Genome Sequencing Center for Infectious Disease"/>
            <person name="Wu L."/>
            <person name="Ma J."/>
        </authorList>
    </citation>
    <scope>NUCLEOTIDE SEQUENCE [LARGE SCALE GENOMIC DNA]</scope>
    <source>
        <strain evidence="7">CCUG 49560</strain>
    </source>
</reference>
<evidence type="ECO:0000256" key="1">
    <source>
        <dbReference type="ARBA" id="ARBA00023015"/>
    </source>
</evidence>
<dbReference type="EMBL" id="JBHSFN010000009">
    <property type="protein sequence ID" value="MFC4587705.1"/>
    <property type="molecule type" value="Genomic_DNA"/>
</dbReference>
<evidence type="ECO:0000256" key="3">
    <source>
        <dbReference type="ARBA" id="ARBA00023163"/>
    </source>
</evidence>
<evidence type="ECO:0000256" key="2">
    <source>
        <dbReference type="ARBA" id="ARBA00023125"/>
    </source>
</evidence>
<dbReference type="PANTHER" id="PTHR30055:SF234">
    <property type="entry name" value="HTH-TYPE TRANSCRIPTIONAL REGULATOR BETI"/>
    <property type="match status" value="1"/>
</dbReference>
<name>A0ABV9EHA1_9ACTN</name>
<keyword evidence="7" id="KW-1185">Reference proteome</keyword>
<keyword evidence="1" id="KW-0805">Transcription regulation</keyword>
<dbReference type="InterPro" id="IPR001647">
    <property type="entry name" value="HTH_TetR"/>
</dbReference>